<keyword evidence="1" id="KW-1133">Transmembrane helix</keyword>
<gene>
    <name evidence="3" type="ORF">PHYSODRAFT_529506</name>
</gene>
<evidence type="ECO:0000256" key="1">
    <source>
        <dbReference type="SAM" id="Phobius"/>
    </source>
</evidence>
<proteinExistence type="predicted"/>
<dbReference type="Pfam" id="PF00884">
    <property type="entry name" value="Sulfatase"/>
    <property type="match status" value="1"/>
</dbReference>
<dbReference type="SUPFAM" id="SSF53649">
    <property type="entry name" value="Alkaline phosphatase-like"/>
    <property type="match status" value="1"/>
</dbReference>
<dbReference type="GeneID" id="20661376"/>
<dbReference type="PANTHER" id="PTHR43751">
    <property type="entry name" value="SULFATASE"/>
    <property type="match status" value="1"/>
</dbReference>
<evidence type="ECO:0000313" key="4">
    <source>
        <dbReference type="Proteomes" id="UP000002640"/>
    </source>
</evidence>
<dbReference type="PANTHER" id="PTHR43751:SF3">
    <property type="entry name" value="SULFATASE N-TERMINAL DOMAIN-CONTAINING PROTEIN"/>
    <property type="match status" value="1"/>
</dbReference>
<dbReference type="STRING" id="1094619.G5AAI9"/>
<evidence type="ECO:0000259" key="2">
    <source>
        <dbReference type="Pfam" id="PF00884"/>
    </source>
</evidence>
<dbReference type="SMR" id="G5AAI9"/>
<feature type="domain" description="Sulfatase N-terminal" evidence="2">
    <location>
        <begin position="390"/>
        <end position="666"/>
    </location>
</feature>
<dbReference type="InterPro" id="IPR017850">
    <property type="entry name" value="Alkaline_phosphatase_core_sf"/>
</dbReference>
<name>G5AAI9_PHYSP</name>
<accession>G5AAI9</accession>
<organism evidence="3 4">
    <name type="scientific">Phytophthora sojae (strain P6497)</name>
    <name type="common">Soybean stem and root rot agent</name>
    <name type="synonym">Phytophthora megasperma f. sp. glycines</name>
    <dbReference type="NCBI Taxonomy" id="1094619"/>
    <lineage>
        <taxon>Eukaryota</taxon>
        <taxon>Sar</taxon>
        <taxon>Stramenopiles</taxon>
        <taxon>Oomycota</taxon>
        <taxon>Peronosporomycetes</taxon>
        <taxon>Peronosporales</taxon>
        <taxon>Peronosporaceae</taxon>
        <taxon>Phytophthora</taxon>
    </lineage>
</organism>
<feature type="transmembrane region" description="Helical" evidence="1">
    <location>
        <begin position="48"/>
        <end position="76"/>
    </location>
</feature>
<feature type="transmembrane region" description="Helical" evidence="1">
    <location>
        <begin position="120"/>
        <end position="138"/>
    </location>
</feature>
<keyword evidence="1" id="KW-0472">Membrane</keyword>
<dbReference type="KEGG" id="psoj:PHYSODRAFT_529506"/>
<reference evidence="3 4" key="1">
    <citation type="journal article" date="2006" name="Science">
        <title>Phytophthora genome sequences uncover evolutionary origins and mechanisms of pathogenesis.</title>
        <authorList>
            <person name="Tyler B.M."/>
            <person name="Tripathy S."/>
            <person name="Zhang X."/>
            <person name="Dehal P."/>
            <person name="Jiang R.H."/>
            <person name="Aerts A."/>
            <person name="Arredondo F.D."/>
            <person name="Baxter L."/>
            <person name="Bensasson D."/>
            <person name="Beynon J.L."/>
            <person name="Chapman J."/>
            <person name="Damasceno C.M."/>
            <person name="Dorrance A.E."/>
            <person name="Dou D."/>
            <person name="Dickerman A.W."/>
            <person name="Dubchak I.L."/>
            <person name="Garbelotto M."/>
            <person name="Gijzen M."/>
            <person name="Gordon S.G."/>
            <person name="Govers F."/>
            <person name="Grunwald N.J."/>
            <person name="Huang W."/>
            <person name="Ivors K.L."/>
            <person name="Jones R.W."/>
            <person name="Kamoun S."/>
            <person name="Krampis K."/>
            <person name="Lamour K.H."/>
            <person name="Lee M.K."/>
            <person name="McDonald W.H."/>
            <person name="Medina M."/>
            <person name="Meijer H.J."/>
            <person name="Nordberg E.K."/>
            <person name="Maclean D.J."/>
            <person name="Ospina-Giraldo M.D."/>
            <person name="Morris P.F."/>
            <person name="Phuntumart V."/>
            <person name="Putnam N.H."/>
            <person name="Rash S."/>
            <person name="Rose J.K."/>
            <person name="Sakihama Y."/>
            <person name="Salamov A.A."/>
            <person name="Savidor A."/>
            <person name="Scheuring C.F."/>
            <person name="Smith B.M."/>
            <person name="Sobral B.W."/>
            <person name="Terry A."/>
            <person name="Torto-Alalibo T.A."/>
            <person name="Win J."/>
            <person name="Xu Z."/>
            <person name="Zhang H."/>
            <person name="Grigoriev I.V."/>
            <person name="Rokhsar D.S."/>
            <person name="Boore J.L."/>
        </authorList>
    </citation>
    <scope>NUCLEOTIDE SEQUENCE [LARGE SCALE GENOMIC DNA]</scope>
    <source>
        <strain evidence="3 4">P6497</strain>
    </source>
</reference>
<keyword evidence="4" id="KW-1185">Reference proteome</keyword>
<dbReference type="AlphaFoldDB" id="G5AAI9"/>
<dbReference type="RefSeq" id="XP_009537184.1">
    <property type="nucleotide sequence ID" value="XM_009538889.1"/>
</dbReference>
<dbReference type="InParanoid" id="G5AAI9"/>
<dbReference type="EMBL" id="JH159162">
    <property type="protein sequence ID" value="EGZ07618.1"/>
    <property type="molecule type" value="Genomic_DNA"/>
</dbReference>
<sequence>MKNADLWTRPWLGWAFVYAFSLFVFFIYRCTSLGSLFDMYAGPKDGTLGLALGALSLGFLQDFVCVTYFACALWLFDTVKTVASKSRSLHAMWKCSALVRCSCVTARMAGNIAIFTVSWLLFIAMMAPFVADLLIVHIRGMRFSFDLIAMAVEEKDHISASPISSDEVNEGYASAAVLVIVAKVFATIRTKASWADLTRWNPTLALSNLILTQSGRITKSKKLTRAAKVTDKKLVKSSSYVDIDLNDDNGEAGEAEPVNAYEDREGLLSSSKRESSDDPKLKYKRVGAQLALVVSGLVLLPAIVVALSRASSPIVAYAAMNASLNELFARALEPPLDNKSEPSEDAWVELYIHNSTEKHTLFGPKTLYRRTTGFEGDLAFDVDINANNPPNVLLLAVESFQFHDSRYLVGDEDPSNLFKGTNLTVTPNFDRWAKRGVALRNFWSSVRTSRSVESLLFAQVPYDSPVHTGMAGGKKDTRLEGLPQLFTTKGYETFFTTGCTTHYDSWDIFLPIHGFDTVWSNNEVAKLAESDLGVKHEDWYGSEARGMHWGVHDDLSFQILGDLFVNKTNQQKERMAQGKPKKPLFLTHYTISSHGPYQERPKWYADAEKPDFSALYKTADNPELRKDYLEIRYFTDVELGKFMDRIADSGILNDTIVVIVGDHGTGNGVSATRVAGAIIAEGRLGDKAGLVIDDATEHYDVLNTLADIAGVPKGGFLQDGVGRSIKRNVTFGERVVFSNDPNKKMSVVRGHHRLRYDRISDAVFLHNADTDHHETTDLFPDLTEEEQAEWMAWRDHGRRINTYYTSRWDGKCLFAVDC</sequence>
<dbReference type="Proteomes" id="UP000002640">
    <property type="component" value="Unassembled WGS sequence"/>
</dbReference>
<evidence type="ECO:0000313" key="3">
    <source>
        <dbReference type="EMBL" id="EGZ07618.1"/>
    </source>
</evidence>
<dbReference type="CDD" id="cd16015">
    <property type="entry name" value="LTA_synthase"/>
    <property type="match status" value="1"/>
</dbReference>
<dbReference type="Gene3D" id="3.40.720.10">
    <property type="entry name" value="Alkaline Phosphatase, subunit A"/>
    <property type="match status" value="1"/>
</dbReference>
<protein>
    <recommendedName>
        <fullName evidence="2">Sulfatase N-terminal domain-containing protein</fullName>
    </recommendedName>
</protein>
<dbReference type="InterPro" id="IPR052701">
    <property type="entry name" value="GAG_Ulvan_Degrading_Sulfatases"/>
</dbReference>
<feature type="transmembrane region" description="Helical" evidence="1">
    <location>
        <begin position="12"/>
        <end position="28"/>
    </location>
</feature>
<dbReference type="InterPro" id="IPR000917">
    <property type="entry name" value="Sulfatase_N"/>
</dbReference>
<keyword evidence="1" id="KW-0812">Transmembrane</keyword>